<keyword evidence="1" id="KW-1133">Transmembrane helix</keyword>
<sequence>MFRLMLRNVDLLVLGAETPGYYTRVTLVNVGSILVIGFPFIALGTPALTGRGNRVVLFKAYGQCPSLLILHHAVDAVVVIGVLWERFPFSPCCVYHFKLPTNHITYCSLSTGLISRTVHVESHAEGYNVNRILAAIKANPTESIPGVKGHLIVRFFNEDTSKDCVVSGSGSPEGG</sequence>
<keyword evidence="3" id="KW-1185">Reference proteome</keyword>
<keyword evidence="1" id="KW-0812">Transmembrane</keyword>
<protein>
    <submittedName>
        <fullName evidence="2">Uncharacterized protein</fullName>
    </submittedName>
</protein>
<evidence type="ECO:0000313" key="2">
    <source>
        <dbReference type="EMBL" id="KAK0431095.1"/>
    </source>
</evidence>
<evidence type="ECO:0000313" key="3">
    <source>
        <dbReference type="Proteomes" id="UP001175226"/>
    </source>
</evidence>
<reference evidence="2" key="1">
    <citation type="submission" date="2023-06" db="EMBL/GenBank/DDBJ databases">
        <authorList>
            <consortium name="Lawrence Berkeley National Laboratory"/>
            <person name="Ahrendt S."/>
            <person name="Sahu N."/>
            <person name="Indic B."/>
            <person name="Wong-Bajracharya J."/>
            <person name="Merenyi Z."/>
            <person name="Ke H.-M."/>
            <person name="Monk M."/>
            <person name="Kocsube S."/>
            <person name="Drula E."/>
            <person name="Lipzen A."/>
            <person name="Balint B."/>
            <person name="Henrissat B."/>
            <person name="Andreopoulos B."/>
            <person name="Martin F.M."/>
            <person name="Harder C.B."/>
            <person name="Rigling D."/>
            <person name="Ford K.L."/>
            <person name="Foster G.D."/>
            <person name="Pangilinan J."/>
            <person name="Papanicolaou A."/>
            <person name="Barry K."/>
            <person name="LaButti K."/>
            <person name="Viragh M."/>
            <person name="Koriabine M."/>
            <person name="Yan M."/>
            <person name="Riley R."/>
            <person name="Champramary S."/>
            <person name="Plett K.L."/>
            <person name="Tsai I.J."/>
            <person name="Slot J."/>
            <person name="Sipos G."/>
            <person name="Plett J."/>
            <person name="Nagy L.G."/>
            <person name="Grigoriev I.V."/>
        </authorList>
    </citation>
    <scope>NUCLEOTIDE SEQUENCE</scope>
    <source>
        <strain evidence="2">FPL87.14</strain>
    </source>
</reference>
<evidence type="ECO:0000256" key="1">
    <source>
        <dbReference type="SAM" id="Phobius"/>
    </source>
</evidence>
<keyword evidence="1" id="KW-0472">Membrane</keyword>
<dbReference type="Proteomes" id="UP001175226">
    <property type="component" value="Unassembled WGS sequence"/>
</dbReference>
<comment type="caution">
    <text evidence="2">The sequence shown here is derived from an EMBL/GenBank/DDBJ whole genome shotgun (WGS) entry which is preliminary data.</text>
</comment>
<dbReference type="AlphaFoldDB" id="A0AA39IV95"/>
<proteinExistence type="predicted"/>
<dbReference type="EMBL" id="JAUEPT010000123">
    <property type="protein sequence ID" value="KAK0431095.1"/>
    <property type="molecule type" value="Genomic_DNA"/>
</dbReference>
<accession>A0AA39IV95</accession>
<gene>
    <name evidence="2" type="ORF">EV421DRAFT_1854954</name>
</gene>
<feature type="transmembrane region" description="Helical" evidence="1">
    <location>
        <begin position="20"/>
        <end position="43"/>
    </location>
</feature>
<organism evidence="2 3">
    <name type="scientific">Armillaria borealis</name>
    <dbReference type="NCBI Taxonomy" id="47425"/>
    <lineage>
        <taxon>Eukaryota</taxon>
        <taxon>Fungi</taxon>
        <taxon>Dikarya</taxon>
        <taxon>Basidiomycota</taxon>
        <taxon>Agaricomycotina</taxon>
        <taxon>Agaricomycetes</taxon>
        <taxon>Agaricomycetidae</taxon>
        <taxon>Agaricales</taxon>
        <taxon>Marasmiineae</taxon>
        <taxon>Physalacriaceae</taxon>
        <taxon>Armillaria</taxon>
    </lineage>
</organism>
<name>A0AA39IV95_9AGAR</name>